<sequence length="68" mass="7631">MSTQTQTLRSSNYNRDHEICALGYEVLDPIADGTALILIGWKLPRSKILLPTDLWLKELISAFSSEVP</sequence>
<accession>A0A7T7BH47</accession>
<dbReference type="EMBL" id="CP060774">
    <property type="protein sequence ID" value="QQK39571.1"/>
    <property type="molecule type" value="Genomic_DNA"/>
</dbReference>
<evidence type="ECO:0000313" key="1">
    <source>
        <dbReference type="EMBL" id="QQK39571.1"/>
    </source>
</evidence>
<dbReference type="GeneID" id="90952386"/>
<organism evidence="1 2">
    <name type="scientific">Penicillium digitatum</name>
    <name type="common">Green mold</name>
    <dbReference type="NCBI Taxonomy" id="36651"/>
    <lineage>
        <taxon>Eukaryota</taxon>
        <taxon>Fungi</taxon>
        <taxon>Dikarya</taxon>
        <taxon>Ascomycota</taxon>
        <taxon>Pezizomycotina</taxon>
        <taxon>Eurotiomycetes</taxon>
        <taxon>Eurotiomycetidae</taxon>
        <taxon>Eurotiales</taxon>
        <taxon>Aspergillaceae</taxon>
        <taxon>Penicillium</taxon>
    </lineage>
</organism>
<name>A0A7T7BH47_PENDI</name>
<gene>
    <name evidence="1" type="ORF">Pdw03_2425</name>
</gene>
<dbReference type="RefSeq" id="XP_065955584.1">
    <property type="nucleotide sequence ID" value="XM_066100184.1"/>
</dbReference>
<reference evidence="1 2" key="1">
    <citation type="submission" date="2020-08" db="EMBL/GenBank/DDBJ databases">
        <title>The completed genome sequence of the pathogenic ascomycete fungus Penicillium digitatum.</title>
        <authorList>
            <person name="Wang M."/>
        </authorList>
    </citation>
    <scope>NUCLEOTIDE SEQUENCE [LARGE SCALE GENOMIC DNA]</scope>
    <source>
        <strain evidence="1 2">PdW03</strain>
    </source>
</reference>
<protein>
    <submittedName>
        <fullName evidence="1">Uncharacterized protein</fullName>
    </submittedName>
</protein>
<evidence type="ECO:0000313" key="2">
    <source>
        <dbReference type="Proteomes" id="UP000595662"/>
    </source>
</evidence>
<dbReference type="AlphaFoldDB" id="A0A7T7BH47"/>
<proteinExistence type="predicted"/>
<dbReference type="Proteomes" id="UP000595662">
    <property type="component" value="Chromosome 1"/>
</dbReference>